<keyword evidence="2" id="KW-1185">Reference proteome</keyword>
<protein>
    <recommendedName>
        <fullName evidence="3">Calcineurin-like phosphoesterase domain-containing protein</fullName>
    </recommendedName>
</protein>
<accession>A0ABR0F2S8</accession>
<dbReference type="Gene3D" id="3.60.21.10">
    <property type="match status" value="1"/>
</dbReference>
<organism evidence="1 2">
    <name type="scientific">Zasmidium cellare</name>
    <name type="common">Wine cellar mold</name>
    <name type="synonym">Racodium cellare</name>
    <dbReference type="NCBI Taxonomy" id="395010"/>
    <lineage>
        <taxon>Eukaryota</taxon>
        <taxon>Fungi</taxon>
        <taxon>Dikarya</taxon>
        <taxon>Ascomycota</taxon>
        <taxon>Pezizomycotina</taxon>
        <taxon>Dothideomycetes</taxon>
        <taxon>Dothideomycetidae</taxon>
        <taxon>Mycosphaerellales</taxon>
        <taxon>Mycosphaerellaceae</taxon>
        <taxon>Zasmidium</taxon>
    </lineage>
</organism>
<gene>
    <name evidence="1" type="ORF">PRZ48_001634</name>
</gene>
<proteinExistence type="predicted"/>
<dbReference type="InterPro" id="IPR051693">
    <property type="entry name" value="UPF0046_metallophosphoest"/>
</dbReference>
<dbReference type="PANTHER" id="PTHR12905:SF16">
    <property type="entry name" value="SER_THR PROTEIN PHOSPHATASE FAMILY PROTEIN (AFU_ORTHOLOGUE AFUA_1G06000)"/>
    <property type="match status" value="1"/>
</dbReference>
<evidence type="ECO:0008006" key="3">
    <source>
        <dbReference type="Google" id="ProtNLM"/>
    </source>
</evidence>
<sequence length="364" mass="38913">MSPVAASDAFAAASPAIDYAKEQDDEIEGLQAIYVENFEDADMNAAAWVVEDKDGWSALLETRGLLVKGSMSTVKVRIVCVSDTHNHSPGEGYKLPKGDVLIHAGDLTNQGSLAELKKAVDWISKADFEAKVIVADPDYALKHKSGWGVVPADVEACRNLVVSNDNFVYLQHASAVIPLPSKGTHLRVFGSPYSPDRGRQNWAFQYEENAAESIWGAVPDGIDLLVTHTPPKGCLDASKHWEEGGCPALKAALSRIRPLVHVFGHCHEGRGAQVVQHITHSDNPTPSITWDDPGAQSNKQSLLNLTGKGIGLRSREQSAMVNASISATSFHRGAKAFNKPIVVDVEIPLRGATASGNAEAGGGE</sequence>
<dbReference type="CDD" id="cd07379">
    <property type="entry name" value="MPP_239FB"/>
    <property type="match status" value="1"/>
</dbReference>
<comment type="caution">
    <text evidence="1">The sequence shown here is derived from an EMBL/GenBank/DDBJ whole genome shotgun (WGS) entry which is preliminary data.</text>
</comment>
<dbReference type="PANTHER" id="PTHR12905">
    <property type="entry name" value="METALLOPHOSPHOESTERASE"/>
    <property type="match status" value="1"/>
</dbReference>
<name>A0ABR0F2S8_ZASCE</name>
<reference evidence="1 2" key="1">
    <citation type="journal article" date="2023" name="G3 (Bethesda)">
        <title>A chromosome-level genome assembly of Zasmidium syzygii isolated from banana leaves.</title>
        <authorList>
            <person name="van Westerhoven A.C."/>
            <person name="Mehrabi R."/>
            <person name="Talebi R."/>
            <person name="Steentjes M.B.F."/>
            <person name="Corcolon B."/>
            <person name="Chong P.A."/>
            <person name="Kema G.H.J."/>
            <person name="Seidl M.F."/>
        </authorList>
    </citation>
    <scope>NUCLEOTIDE SEQUENCE [LARGE SCALE GENOMIC DNA]</scope>
    <source>
        <strain evidence="1 2">P124</strain>
    </source>
</reference>
<dbReference type="InterPro" id="IPR029052">
    <property type="entry name" value="Metallo-depent_PP-like"/>
</dbReference>
<evidence type="ECO:0000313" key="1">
    <source>
        <dbReference type="EMBL" id="KAK4507899.1"/>
    </source>
</evidence>
<dbReference type="Proteomes" id="UP001305779">
    <property type="component" value="Unassembled WGS sequence"/>
</dbReference>
<dbReference type="SUPFAM" id="SSF56300">
    <property type="entry name" value="Metallo-dependent phosphatases"/>
    <property type="match status" value="1"/>
</dbReference>
<evidence type="ECO:0000313" key="2">
    <source>
        <dbReference type="Proteomes" id="UP001305779"/>
    </source>
</evidence>
<dbReference type="EMBL" id="JAXOVC010000001">
    <property type="protein sequence ID" value="KAK4507899.1"/>
    <property type="molecule type" value="Genomic_DNA"/>
</dbReference>